<dbReference type="OrthoDB" id="2078846at2"/>
<dbReference type="Proteomes" id="UP000260680">
    <property type="component" value="Unassembled WGS sequence"/>
</dbReference>
<dbReference type="InterPro" id="IPR027417">
    <property type="entry name" value="P-loop_NTPase"/>
</dbReference>
<dbReference type="Pfam" id="PF13479">
    <property type="entry name" value="AAA_24"/>
    <property type="match status" value="1"/>
</dbReference>
<name>A0A3E2NBE6_9FIRM</name>
<evidence type="ECO:0000313" key="1">
    <source>
        <dbReference type="EMBL" id="RFZ78302.1"/>
    </source>
</evidence>
<comment type="caution">
    <text evidence="1">The sequence shown here is derived from an EMBL/GenBank/DDBJ whole genome shotgun (WGS) entry which is preliminary data.</text>
</comment>
<dbReference type="SUPFAM" id="SSF52540">
    <property type="entry name" value="P-loop containing nucleoside triphosphate hydrolases"/>
    <property type="match status" value="1"/>
</dbReference>
<accession>A0A3E2NBE6</accession>
<organism evidence="1 2">
    <name type="scientific">Lacrimispora amygdalina</name>
    <dbReference type="NCBI Taxonomy" id="253257"/>
    <lineage>
        <taxon>Bacteria</taxon>
        <taxon>Bacillati</taxon>
        <taxon>Bacillota</taxon>
        <taxon>Clostridia</taxon>
        <taxon>Lachnospirales</taxon>
        <taxon>Lachnospiraceae</taxon>
        <taxon>Lacrimispora</taxon>
    </lineage>
</organism>
<proteinExistence type="predicted"/>
<reference evidence="1 2" key="1">
    <citation type="submission" date="2018-07" db="EMBL/GenBank/DDBJ databases">
        <title>New species, Clostridium PI-S10-A1B.</title>
        <authorList>
            <person name="Krishna G."/>
            <person name="Summeta K."/>
            <person name="Shikha S."/>
            <person name="Prabhu P.B."/>
            <person name="Suresh K."/>
        </authorList>
    </citation>
    <scope>NUCLEOTIDE SEQUENCE [LARGE SCALE GENOMIC DNA]</scope>
    <source>
        <strain evidence="1 2">PI-S10-A1B</strain>
    </source>
</reference>
<sequence>MYINLNDLTPNKVSINLSQYSTIWMGDTGVGKTTTLMKFLKELSPDKEPFFLEFEDRYQNIPGIMAVKIDTMSDFKSVIGQLRNPVFKEKFSCIIVDTLDKYEEFCERYVLENRDAEILKDVGGFGEGSLRFKSALRNIGVIQSLGYTVHSIAQSSHSKDFDTKKESDTLKLNKNTFSYCRESAYLVGYMWKDSKDERYITFKKTDKYPDLKDTFGLPEKINVKELKTVWTKAVQDLGGDFTTKEKTIDKKPVAENFEEVKAKGVELGSLLFSNGHAAEATAVLQKNLGLDDNGNVKMFDSLRDSQIDLTKVIVMELQELVDKFAIK</sequence>
<dbReference type="AlphaFoldDB" id="A0A3E2NBE6"/>
<gene>
    <name evidence="1" type="ORF">DS742_14410</name>
</gene>
<protein>
    <submittedName>
        <fullName evidence="1">Uncharacterized protein</fullName>
    </submittedName>
</protein>
<dbReference type="EMBL" id="QOHO01000043">
    <property type="protein sequence ID" value="RFZ78302.1"/>
    <property type="molecule type" value="Genomic_DNA"/>
</dbReference>
<evidence type="ECO:0000313" key="2">
    <source>
        <dbReference type="Proteomes" id="UP000260680"/>
    </source>
</evidence>
<dbReference type="RefSeq" id="WP_117417675.1">
    <property type="nucleotide sequence ID" value="NZ_QOHO01000043.1"/>
</dbReference>